<reference evidence="2 3" key="1">
    <citation type="submission" date="2009-08" db="EMBL/GenBank/DDBJ databases">
        <title>The Genome Sequence of Spizellomyces punctatus strain DAOM BR117.</title>
        <authorList>
            <consortium name="The Broad Institute Genome Sequencing Platform"/>
            <person name="Russ C."/>
            <person name="Cuomo C."/>
            <person name="Shea T."/>
            <person name="Young S.K."/>
            <person name="Zeng Q."/>
            <person name="Koehrsen M."/>
            <person name="Haas B."/>
            <person name="Borodovsky M."/>
            <person name="Guigo R."/>
            <person name="Alvarado L."/>
            <person name="Berlin A."/>
            <person name="Bochicchio J."/>
            <person name="Borenstein D."/>
            <person name="Chapman S."/>
            <person name="Chen Z."/>
            <person name="Engels R."/>
            <person name="Freedman E."/>
            <person name="Gellesch M."/>
            <person name="Goldberg J."/>
            <person name="Griggs A."/>
            <person name="Gujja S."/>
            <person name="Heiman D."/>
            <person name="Hepburn T."/>
            <person name="Howarth C."/>
            <person name="Jen D."/>
            <person name="Larson L."/>
            <person name="Lewis B."/>
            <person name="Mehta T."/>
            <person name="Park D."/>
            <person name="Pearson M."/>
            <person name="Roberts A."/>
            <person name="Saif S."/>
            <person name="Shenoy N."/>
            <person name="Sisk P."/>
            <person name="Stolte C."/>
            <person name="Sykes S."/>
            <person name="Thomson T."/>
            <person name="Walk T."/>
            <person name="White J."/>
            <person name="Yandava C."/>
            <person name="Burger G."/>
            <person name="Gray M.W."/>
            <person name="Holland P.W.H."/>
            <person name="King N."/>
            <person name="Lang F.B.F."/>
            <person name="Roger A.J."/>
            <person name="Ruiz-Trillo I."/>
            <person name="Lander E."/>
            <person name="Nusbaum C."/>
        </authorList>
    </citation>
    <scope>NUCLEOTIDE SEQUENCE [LARGE SCALE GENOMIC DNA]</scope>
    <source>
        <strain evidence="2 3">DAOM BR117</strain>
    </source>
</reference>
<dbReference type="InParanoid" id="A0A0L0H681"/>
<sequence length="670" mass="76156">MESLFSPRVDFEDIVEYAIYNDFGDHSGIGSEELRKAAQDFAAVTQSFISQWTNGYIWHKDPFELSVVTTKDLVAPFLQGRTRHGDGVEDEWFIVSLLRELTIQFPEAVVSVRDNDGEILLIEAAEHIPPWLDPSTSQNRVFLHKGLVHIIPIPQNPAEIVLYPSGPITLNRALDLVRGSAPTEAPKNVQAAIMARLARYPQGAKENIHRARCYIPRPVAHLLHHDPQLVASAVEAFYLRDPIAMKACYKMEKFPPTNNVMVTVRMNRTHYAQLVSQKFHPPKPFRLPPISSPNFKACELGMKLACGFEMLCADRHLRSSSKHNGHRSVDTYAFEVDPEWQAFLRRLDKLSYFGKELPGSELYKQLENTAKKQYLQAKFSESEVFGENPIDKIEYILNQPLEDESNLSQEPEDNDKWMEVDPANLDRMFDEEKLKMSADDWEELNQEDLSDLDDEEKHDMEELSKMFGGFTSFVEKESGLGGVVFPHERDFEEQEDTDEEDTPLRFEEGQFLQSMMDVLGINRDDFDRITKSKASGNTTFSTAEDVLRPIERVMPSVSFDLDDSEERKTDEASEFADTPAPDAQLESYMDSMDRELSRTKLGDDFEKITSEGPSISVVNEEGEEELQKVDLDFNLVKNILESFSAQEGLPGPASSILNSMGIGLPPKRRK</sequence>
<accession>A0A0L0H681</accession>
<dbReference type="OrthoDB" id="27237at2759"/>
<dbReference type="Pfam" id="PF07093">
    <property type="entry name" value="SGT1"/>
    <property type="match status" value="1"/>
</dbReference>
<dbReference type="VEuPathDB" id="FungiDB:SPPG_08069"/>
<organism evidence="2 3">
    <name type="scientific">Spizellomyces punctatus (strain DAOM BR117)</name>
    <dbReference type="NCBI Taxonomy" id="645134"/>
    <lineage>
        <taxon>Eukaryota</taxon>
        <taxon>Fungi</taxon>
        <taxon>Fungi incertae sedis</taxon>
        <taxon>Chytridiomycota</taxon>
        <taxon>Chytridiomycota incertae sedis</taxon>
        <taxon>Chytridiomycetes</taxon>
        <taxon>Spizellomycetales</taxon>
        <taxon>Spizellomycetaceae</taxon>
        <taxon>Spizellomyces</taxon>
    </lineage>
</organism>
<dbReference type="STRING" id="645134.A0A0L0H681"/>
<evidence type="ECO:0000313" key="2">
    <source>
        <dbReference type="EMBL" id="KNC96479.1"/>
    </source>
</evidence>
<dbReference type="FunCoup" id="A0A0L0H681">
    <property type="interactions" value="734"/>
</dbReference>
<proteinExistence type="predicted"/>
<dbReference type="OMA" id="TKDYIWQ"/>
<evidence type="ECO:0008006" key="4">
    <source>
        <dbReference type="Google" id="ProtNLM"/>
    </source>
</evidence>
<dbReference type="RefSeq" id="XP_016604519.1">
    <property type="nucleotide sequence ID" value="XM_016756222.1"/>
</dbReference>
<feature type="region of interest" description="Disordered" evidence="1">
    <location>
        <begin position="646"/>
        <end position="670"/>
    </location>
</feature>
<dbReference type="Proteomes" id="UP000053201">
    <property type="component" value="Unassembled WGS sequence"/>
</dbReference>
<gene>
    <name evidence="2" type="ORF">SPPG_08069</name>
</gene>
<protein>
    <recommendedName>
        <fullName evidence="4">SGT1 protein</fullName>
    </recommendedName>
</protein>
<evidence type="ECO:0000256" key="1">
    <source>
        <dbReference type="SAM" id="MobiDB-lite"/>
    </source>
</evidence>
<dbReference type="PANTHER" id="PTHR13060:SF0">
    <property type="entry name" value="PROTEIN ECDYSONELESS HOMOLOG"/>
    <property type="match status" value="1"/>
</dbReference>
<dbReference type="EMBL" id="KQ257468">
    <property type="protein sequence ID" value="KNC96479.1"/>
    <property type="molecule type" value="Genomic_DNA"/>
</dbReference>
<name>A0A0L0H681_SPIPD</name>
<dbReference type="GO" id="GO:0005634">
    <property type="term" value="C:nucleus"/>
    <property type="evidence" value="ECO:0007669"/>
    <property type="project" value="TreeGrafter"/>
</dbReference>
<dbReference type="eggNOG" id="KOG2406">
    <property type="taxonomic scope" value="Eukaryota"/>
</dbReference>
<evidence type="ECO:0000313" key="3">
    <source>
        <dbReference type="Proteomes" id="UP000053201"/>
    </source>
</evidence>
<dbReference type="PANTHER" id="PTHR13060">
    <property type="entry name" value="SGT1 PROTEIN HSGT1 SUPPRESSOR OF GCR2"/>
    <property type="match status" value="1"/>
</dbReference>
<dbReference type="InterPro" id="IPR010770">
    <property type="entry name" value="Ecd"/>
</dbReference>
<dbReference type="GeneID" id="27691247"/>
<feature type="region of interest" description="Disordered" evidence="1">
    <location>
        <begin position="557"/>
        <end position="580"/>
    </location>
</feature>
<keyword evidence="3" id="KW-1185">Reference proteome</keyword>
<dbReference type="AlphaFoldDB" id="A0A0L0H681"/>